<reference evidence="1 3" key="2">
    <citation type="submission" date="2023-10" db="EMBL/GenBank/DDBJ databases">
        <authorList>
            <person name="Botero Cardona J."/>
        </authorList>
    </citation>
    <scope>NUCLEOTIDE SEQUENCE [LARGE SCALE GENOMIC DNA]</scope>
    <source>
        <strain evidence="1 3">R-53137</strain>
    </source>
</reference>
<dbReference type="RefSeq" id="WP_047974855.1">
    <property type="nucleotide sequence ID" value="NZ_BOJU01000002.1"/>
</dbReference>
<accession>A0A3F3GXB4</accession>
<dbReference type="Pfam" id="PF11240">
    <property type="entry name" value="DUF3042"/>
    <property type="match status" value="1"/>
</dbReference>
<dbReference type="EMBL" id="DF968078">
    <property type="protein sequence ID" value="GAP03831.1"/>
    <property type="molecule type" value="Genomic_DNA"/>
</dbReference>
<dbReference type="Proteomes" id="UP000064514">
    <property type="component" value="Unassembled WGS sequence"/>
</dbReference>
<name>A0A3F3GXB4_9LACO</name>
<dbReference type="InterPro" id="IPR021402">
    <property type="entry name" value="DUF3042"/>
</dbReference>
<organism evidence="2">
    <name type="scientific">Fructobacillus tropaeoli</name>
    <dbReference type="NCBI Taxonomy" id="709323"/>
    <lineage>
        <taxon>Bacteria</taxon>
        <taxon>Bacillati</taxon>
        <taxon>Bacillota</taxon>
        <taxon>Bacilli</taxon>
        <taxon>Lactobacillales</taxon>
        <taxon>Lactobacillaceae</taxon>
        <taxon>Fructobacillus</taxon>
    </lineage>
</organism>
<protein>
    <recommendedName>
        <fullName evidence="4">DUF3042 family protein</fullName>
    </recommendedName>
</protein>
<dbReference type="EMBL" id="CAUZLT010000001">
    <property type="protein sequence ID" value="CAK1232521.1"/>
    <property type="molecule type" value="Genomic_DNA"/>
</dbReference>
<keyword evidence="3" id="KW-1185">Reference proteome</keyword>
<reference evidence="2" key="1">
    <citation type="journal article" date="2015" name="BMC Genomics">
        <title>Comparative genomics of Fructobacillus spp. and Leuconostoc spp. reveals niche-specific evolution of Fructobacillus spp.</title>
        <authorList>
            <person name="Endo A."/>
            <person name="Tanizawa Y."/>
            <person name="Tanaka N."/>
            <person name="Maeno S."/>
            <person name="Kumar H."/>
            <person name="Shiwa Y."/>
            <person name="Okada S."/>
            <person name="Yoshikawa H."/>
            <person name="Dicks L."/>
            <person name="Nakagawa J."/>
            <person name="Arita M."/>
        </authorList>
    </citation>
    <scope>NUCLEOTIDE SEQUENCE [LARGE SCALE GENOMIC DNA]</scope>
    <source>
        <strain evidence="2">F214-1</strain>
    </source>
</reference>
<dbReference type="Proteomes" id="UP001314262">
    <property type="component" value="Unassembled WGS sequence"/>
</dbReference>
<proteinExistence type="predicted"/>
<evidence type="ECO:0000313" key="3">
    <source>
        <dbReference type="Proteomes" id="UP001314262"/>
    </source>
</evidence>
<sequence length="61" mass="6746">MKKDFKFGLATGVLGSALAVLSAGFGYKKLVQEPKEQEQENYEEVSRAAIRKSVAAHQSRF</sequence>
<evidence type="ECO:0000313" key="1">
    <source>
        <dbReference type="EMBL" id="CAK1232521.1"/>
    </source>
</evidence>
<evidence type="ECO:0008006" key="4">
    <source>
        <dbReference type="Google" id="ProtNLM"/>
    </source>
</evidence>
<dbReference type="STRING" id="709323.GCA_001047135_00377"/>
<evidence type="ECO:0000313" key="2">
    <source>
        <dbReference type="EMBL" id="GAP03831.1"/>
    </source>
</evidence>
<dbReference type="AlphaFoldDB" id="A0A3F3GXB4"/>
<gene>
    <name evidence="2" type="ORF">FTRO_0013780</name>
    <name evidence="1" type="ORF">R53137_KAKDMLNK_00420</name>
</gene>